<dbReference type="OrthoDB" id="6418377at2759"/>
<reference evidence="8 9" key="1">
    <citation type="submission" date="2015-04" db="EMBL/GenBank/DDBJ databases">
        <authorList>
            <person name="Syromyatnikov M.Y."/>
            <person name="Popov V.N."/>
        </authorList>
    </citation>
    <scope>NUCLEOTIDE SEQUENCE [LARGE SCALE GENOMIC DNA]</scope>
</reference>
<dbReference type="EMBL" id="CVRI01000054">
    <property type="protein sequence ID" value="CRL00397.1"/>
    <property type="molecule type" value="Genomic_DNA"/>
</dbReference>
<comment type="similarity">
    <text evidence="1">Belongs to the insect defense protein family.</text>
</comment>
<keyword evidence="3" id="KW-0399">Innate immunity</keyword>
<sequence length="166" mass="18117">MAFKLFVVLVAVGIPMMVQGYSSGAPAEECSTMTPRHGVEPQTGPSPYDIILDKNNIRAGETVGITIRGRSNDDTFKGLLVQARVGDTPIGSFDVSPSRQYIQTLSCGNGRNNAVTHKKIDQGVHEVKLYWIAPSKLAERVNFYFTVAKNGGVFWVAQKSETLNVK</sequence>
<keyword evidence="9" id="KW-1185">Reference proteome</keyword>
<dbReference type="CDD" id="cd08544">
    <property type="entry name" value="Reeler"/>
    <property type="match status" value="1"/>
</dbReference>
<dbReference type="InterPro" id="IPR002861">
    <property type="entry name" value="Reeler_dom"/>
</dbReference>
<dbReference type="PROSITE" id="PS51019">
    <property type="entry name" value="REELIN"/>
    <property type="match status" value="1"/>
</dbReference>
<dbReference type="Pfam" id="PF02014">
    <property type="entry name" value="Reeler"/>
    <property type="match status" value="1"/>
</dbReference>
<gene>
    <name evidence="8" type="ORF">CLUMA_CG013664</name>
</gene>
<evidence type="ECO:0000313" key="8">
    <source>
        <dbReference type="EMBL" id="CRL00397.1"/>
    </source>
</evidence>
<dbReference type="GO" id="GO:0045087">
    <property type="term" value="P:innate immune response"/>
    <property type="evidence" value="ECO:0007669"/>
    <property type="project" value="UniProtKB-KW"/>
</dbReference>
<feature type="signal peptide" evidence="6">
    <location>
        <begin position="1"/>
        <end position="20"/>
    </location>
</feature>
<keyword evidence="2" id="KW-0929">Antimicrobial</keyword>
<keyword evidence="6" id="KW-0732">Signal</keyword>
<evidence type="ECO:0000256" key="4">
    <source>
        <dbReference type="ARBA" id="ARBA00022859"/>
    </source>
</evidence>
<evidence type="ECO:0000259" key="7">
    <source>
        <dbReference type="PROSITE" id="PS51019"/>
    </source>
</evidence>
<organism evidence="8 9">
    <name type="scientific">Clunio marinus</name>
    <dbReference type="NCBI Taxonomy" id="568069"/>
    <lineage>
        <taxon>Eukaryota</taxon>
        <taxon>Metazoa</taxon>
        <taxon>Ecdysozoa</taxon>
        <taxon>Arthropoda</taxon>
        <taxon>Hexapoda</taxon>
        <taxon>Insecta</taxon>
        <taxon>Pterygota</taxon>
        <taxon>Neoptera</taxon>
        <taxon>Endopterygota</taxon>
        <taxon>Diptera</taxon>
        <taxon>Nematocera</taxon>
        <taxon>Chironomoidea</taxon>
        <taxon>Chironomidae</taxon>
        <taxon>Clunio</taxon>
    </lineage>
</organism>
<dbReference type="PANTHER" id="PTHR45828:SF33">
    <property type="entry name" value="DOMON DOMAIN-CONTAINING PROTEIN"/>
    <property type="match status" value="1"/>
</dbReference>
<evidence type="ECO:0000256" key="2">
    <source>
        <dbReference type="ARBA" id="ARBA00022529"/>
    </source>
</evidence>
<dbReference type="PANTHER" id="PTHR45828">
    <property type="entry name" value="CYTOCHROME B561/FERRIC REDUCTASE TRANSMEMBRANE"/>
    <property type="match status" value="1"/>
</dbReference>
<proteinExistence type="inferred from homology"/>
<dbReference type="InterPro" id="IPR051237">
    <property type="entry name" value="Ferric-chelate_Red/DefProt"/>
</dbReference>
<dbReference type="InterPro" id="IPR042307">
    <property type="entry name" value="Reeler_sf"/>
</dbReference>
<dbReference type="Proteomes" id="UP000183832">
    <property type="component" value="Unassembled WGS sequence"/>
</dbReference>
<evidence type="ECO:0000256" key="5">
    <source>
        <dbReference type="ARBA" id="ARBA00023022"/>
    </source>
</evidence>
<dbReference type="GO" id="GO:0016020">
    <property type="term" value="C:membrane"/>
    <property type="evidence" value="ECO:0007669"/>
    <property type="project" value="TreeGrafter"/>
</dbReference>
<dbReference type="STRING" id="568069.A0A1J1IJH7"/>
<dbReference type="AlphaFoldDB" id="A0A1J1IJH7"/>
<evidence type="ECO:0000313" key="9">
    <source>
        <dbReference type="Proteomes" id="UP000183832"/>
    </source>
</evidence>
<feature type="domain" description="Reelin" evidence="7">
    <location>
        <begin position="7"/>
        <end position="166"/>
    </location>
</feature>
<accession>A0A1J1IJH7</accession>
<feature type="chain" id="PRO_5009619141" evidence="6">
    <location>
        <begin position="21"/>
        <end position="166"/>
    </location>
</feature>
<dbReference type="GO" id="GO:0042832">
    <property type="term" value="P:defense response to protozoan"/>
    <property type="evidence" value="ECO:0007669"/>
    <property type="project" value="UniProtKB-ARBA"/>
</dbReference>
<dbReference type="Gene3D" id="2.60.40.4060">
    <property type="entry name" value="Reeler domain"/>
    <property type="match status" value="1"/>
</dbReference>
<keyword evidence="4" id="KW-0391">Immunity</keyword>
<evidence type="ECO:0000256" key="6">
    <source>
        <dbReference type="SAM" id="SignalP"/>
    </source>
</evidence>
<evidence type="ECO:0000256" key="3">
    <source>
        <dbReference type="ARBA" id="ARBA00022588"/>
    </source>
</evidence>
<name>A0A1J1IJH7_9DIPT</name>
<dbReference type="FunFam" id="2.60.40.4060:FF:000003">
    <property type="entry name" value="Ferric chelate reductase 1"/>
    <property type="match status" value="1"/>
</dbReference>
<dbReference type="GO" id="GO:0042742">
    <property type="term" value="P:defense response to bacterium"/>
    <property type="evidence" value="ECO:0007669"/>
    <property type="project" value="UniProtKB-KW"/>
</dbReference>
<keyword evidence="5" id="KW-0044">Antibiotic</keyword>
<protein>
    <submittedName>
        <fullName evidence="8">CLUMA_CG013664, isoform A</fullName>
    </submittedName>
</protein>
<evidence type="ECO:0000256" key="1">
    <source>
        <dbReference type="ARBA" id="ARBA00008501"/>
    </source>
</evidence>